<dbReference type="EMBL" id="HBJA01095564">
    <property type="protein sequence ID" value="CAE0821908.1"/>
    <property type="molecule type" value="Transcribed_RNA"/>
</dbReference>
<evidence type="ECO:0000313" key="1">
    <source>
        <dbReference type="EMBL" id="CAE0821908.1"/>
    </source>
</evidence>
<dbReference type="AlphaFoldDB" id="A0A7S4G172"/>
<reference evidence="1" key="1">
    <citation type="submission" date="2021-01" db="EMBL/GenBank/DDBJ databases">
        <authorList>
            <person name="Corre E."/>
            <person name="Pelletier E."/>
            <person name="Niang G."/>
            <person name="Scheremetjew M."/>
            <person name="Finn R."/>
            <person name="Kale V."/>
            <person name="Holt S."/>
            <person name="Cochrane G."/>
            <person name="Meng A."/>
            <person name="Brown T."/>
            <person name="Cohen L."/>
        </authorList>
    </citation>
    <scope>NUCLEOTIDE SEQUENCE</scope>
    <source>
        <strain evidence="1">CCMP1594</strain>
    </source>
</reference>
<gene>
    <name evidence="1" type="ORF">EGYM00163_LOCUS33101</name>
</gene>
<sequence>MNILQNSGELGVAVPHTDGRCDRNHRLPQGTPPTLHHHLGPECCSEVETLRPHTRCKLLSQLYHNWQHHHVVLQRLFMFGSFSRLERDSPQRIGKPSMEA</sequence>
<organism evidence="1">
    <name type="scientific">Eutreptiella gymnastica</name>
    <dbReference type="NCBI Taxonomy" id="73025"/>
    <lineage>
        <taxon>Eukaryota</taxon>
        <taxon>Discoba</taxon>
        <taxon>Euglenozoa</taxon>
        <taxon>Euglenida</taxon>
        <taxon>Spirocuta</taxon>
        <taxon>Euglenophyceae</taxon>
        <taxon>Eutreptiales</taxon>
        <taxon>Eutreptiaceae</taxon>
        <taxon>Eutreptiella</taxon>
    </lineage>
</organism>
<protein>
    <submittedName>
        <fullName evidence="1">Uncharacterized protein</fullName>
    </submittedName>
</protein>
<proteinExistence type="predicted"/>
<name>A0A7S4G172_9EUGL</name>
<dbReference type="InterPro" id="IPR036312">
    <property type="entry name" value="Bifun_inhib/LTP/seed_sf"/>
</dbReference>
<accession>A0A7S4G172</accession>
<dbReference type="SUPFAM" id="SSF47699">
    <property type="entry name" value="Bifunctional inhibitor/lipid-transfer protein/seed storage 2S albumin"/>
    <property type="match status" value="1"/>
</dbReference>